<gene>
    <name evidence="2" type="ORF">CDEB00056_LOCUS189</name>
</gene>
<feature type="region of interest" description="Disordered" evidence="1">
    <location>
        <begin position="51"/>
        <end position="114"/>
    </location>
</feature>
<accession>A0A7S3PTV6</accession>
<feature type="region of interest" description="Disordered" evidence="1">
    <location>
        <begin position="141"/>
        <end position="161"/>
    </location>
</feature>
<dbReference type="AlphaFoldDB" id="A0A7S3PTV6"/>
<reference evidence="2" key="1">
    <citation type="submission" date="2021-01" db="EMBL/GenBank/DDBJ databases">
        <authorList>
            <person name="Corre E."/>
            <person name="Pelletier E."/>
            <person name="Niang G."/>
            <person name="Scheremetjew M."/>
            <person name="Finn R."/>
            <person name="Kale V."/>
            <person name="Holt S."/>
            <person name="Cochrane G."/>
            <person name="Meng A."/>
            <person name="Brown T."/>
            <person name="Cohen L."/>
        </authorList>
    </citation>
    <scope>NUCLEOTIDE SEQUENCE</scope>
    <source>
        <strain evidence="2">MM31A-1</strain>
    </source>
</reference>
<name>A0A7S3PTV6_9STRA</name>
<organism evidence="2">
    <name type="scientific">Chaetoceros debilis</name>
    <dbReference type="NCBI Taxonomy" id="122233"/>
    <lineage>
        <taxon>Eukaryota</taxon>
        <taxon>Sar</taxon>
        <taxon>Stramenopiles</taxon>
        <taxon>Ochrophyta</taxon>
        <taxon>Bacillariophyta</taxon>
        <taxon>Coscinodiscophyceae</taxon>
        <taxon>Chaetocerotophycidae</taxon>
        <taxon>Chaetocerotales</taxon>
        <taxon>Chaetocerotaceae</taxon>
        <taxon>Chaetoceros</taxon>
    </lineage>
</organism>
<proteinExistence type="predicted"/>
<evidence type="ECO:0000256" key="1">
    <source>
        <dbReference type="SAM" id="MobiDB-lite"/>
    </source>
</evidence>
<feature type="region of interest" description="Disordered" evidence="1">
    <location>
        <begin position="1"/>
        <end position="39"/>
    </location>
</feature>
<sequence length="161" mass="17074">MSGYVNMGDNAPVPGTTTNLPPQIASLGDDPNLSQEDRDLRLAIALQQQENAAAYDAHKKRNDTNAAAKKNRTTRSGASTGLASIRRSQKTSDEAPLGYNSAAASGTYNAPGSEDGKLAAALQHVEQSTVGTAQMMKKIVQQEKDDKISTNLRSTRSKATI</sequence>
<evidence type="ECO:0000313" key="2">
    <source>
        <dbReference type="EMBL" id="CAE0455348.1"/>
    </source>
</evidence>
<dbReference type="EMBL" id="HBIO01000256">
    <property type="protein sequence ID" value="CAE0455348.1"/>
    <property type="molecule type" value="Transcribed_RNA"/>
</dbReference>
<protein>
    <submittedName>
        <fullName evidence="2">Uncharacterized protein</fullName>
    </submittedName>
</protein>
<feature type="compositionally biased region" description="Polar residues" evidence="1">
    <location>
        <begin position="149"/>
        <end position="161"/>
    </location>
</feature>